<feature type="domain" description="Type II secretion system protein GspF" evidence="8">
    <location>
        <begin position="230"/>
        <end position="352"/>
    </location>
</feature>
<dbReference type="PRINTS" id="PR00812">
    <property type="entry name" value="BCTERIALGSPF"/>
</dbReference>
<dbReference type="EMBL" id="LAYZ01000001">
    <property type="protein sequence ID" value="KKK35524.1"/>
    <property type="molecule type" value="Genomic_DNA"/>
</dbReference>
<evidence type="ECO:0000256" key="3">
    <source>
        <dbReference type="ARBA" id="ARBA00022475"/>
    </source>
</evidence>
<dbReference type="Pfam" id="PF00482">
    <property type="entry name" value="T2SSF"/>
    <property type="match status" value="2"/>
</dbReference>
<feature type="transmembrane region" description="Helical" evidence="7">
    <location>
        <begin position="127"/>
        <end position="150"/>
    </location>
</feature>
<dbReference type="Gene3D" id="1.20.81.30">
    <property type="entry name" value="Type II secretion system (T2SS), domain F"/>
    <property type="match status" value="2"/>
</dbReference>
<dbReference type="RefSeq" id="WP_046511452.1">
    <property type="nucleotide sequence ID" value="NZ_LAYZ01000001.1"/>
</dbReference>
<keyword evidence="4 7" id="KW-0812">Transmembrane</keyword>
<comment type="subcellular location">
    <subcellularLocation>
        <location evidence="1">Cell membrane</location>
        <topology evidence="1">Multi-pass membrane protein</topology>
    </subcellularLocation>
</comment>
<dbReference type="AlphaFoldDB" id="A0A0M2SLG6"/>
<keyword evidence="3" id="KW-1003">Cell membrane</keyword>
<keyword evidence="5 7" id="KW-1133">Transmembrane helix</keyword>
<gene>
    <name evidence="9" type="ORF">WN59_01440</name>
</gene>
<evidence type="ECO:0000313" key="9">
    <source>
        <dbReference type="EMBL" id="KKK35524.1"/>
    </source>
</evidence>
<evidence type="ECO:0000256" key="4">
    <source>
        <dbReference type="ARBA" id="ARBA00022692"/>
    </source>
</evidence>
<reference evidence="9 10" key="1">
    <citation type="submission" date="2015-04" db="EMBL/GenBank/DDBJ databases">
        <title>Taxonomic description and genome sequence of Salinicoccus sediminis sp. nov., a novel hyper halotolerant bacterium isolated from marine sediment.</title>
        <authorList>
            <person name="Mathan Kumar R."/>
            <person name="Kaur G."/>
            <person name="Kumar N."/>
            <person name="Kumar A."/>
            <person name="Singh N.K."/>
            <person name="Kaur N."/>
            <person name="Mayilraj S."/>
        </authorList>
    </citation>
    <scope>NUCLEOTIDE SEQUENCE [LARGE SCALE GENOMIC DNA]</scope>
    <source>
        <strain evidence="9 10">SV-16</strain>
    </source>
</reference>
<dbReference type="GO" id="GO:0005886">
    <property type="term" value="C:plasma membrane"/>
    <property type="evidence" value="ECO:0007669"/>
    <property type="project" value="UniProtKB-SubCell"/>
</dbReference>
<feature type="domain" description="Type II secretion system protein GspF" evidence="8">
    <location>
        <begin position="31"/>
        <end position="151"/>
    </location>
</feature>
<dbReference type="InterPro" id="IPR018076">
    <property type="entry name" value="T2SS_GspF_dom"/>
</dbReference>
<evidence type="ECO:0000256" key="6">
    <source>
        <dbReference type="ARBA" id="ARBA00023136"/>
    </source>
</evidence>
<dbReference type="PANTHER" id="PTHR30012">
    <property type="entry name" value="GENERAL SECRETION PATHWAY PROTEIN"/>
    <property type="match status" value="1"/>
</dbReference>
<dbReference type="InterPro" id="IPR042094">
    <property type="entry name" value="T2SS_GspF_sf"/>
</dbReference>
<proteinExistence type="inferred from homology"/>
<evidence type="ECO:0000256" key="2">
    <source>
        <dbReference type="ARBA" id="ARBA00005745"/>
    </source>
</evidence>
<comment type="similarity">
    <text evidence="2">Belongs to the GSP F family.</text>
</comment>
<dbReference type="PATRIC" id="fig|1432562.3.peg.298"/>
<evidence type="ECO:0000256" key="1">
    <source>
        <dbReference type="ARBA" id="ARBA00004651"/>
    </source>
</evidence>
<accession>A0A0M2SLG6</accession>
<dbReference type="InterPro" id="IPR047692">
    <property type="entry name" value="T4P_ComGB"/>
</dbReference>
<evidence type="ECO:0000313" key="10">
    <source>
        <dbReference type="Proteomes" id="UP000034287"/>
    </source>
</evidence>
<dbReference type="OrthoDB" id="1638902at2"/>
<evidence type="ECO:0000256" key="7">
    <source>
        <dbReference type="SAM" id="Phobius"/>
    </source>
</evidence>
<dbReference type="InterPro" id="IPR003004">
    <property type="entry name" value="GspF/PilC"/>
</dbReference>
<organism evidence="9 10">
    <name type="scientific">Salinicoccus sediminis</name>
    <dbReference type="NCBI Taxonomy" id="1432562"/>
    <lineage>
        <taxon>Bacteria</taxon>
        <taxon>Bacillati</taxon>
        <taxon>Bacillota</taxon>
        <taxon>Bacilli</taxon>
        <taxon>Bacillales</taxon>
        <taxon>Staphylococcaceae</taxon>
        <taxon>Salinicoccus</taxon>
    </lineage>
</organism>
<evidence type="ECO:0000259" key="8">
    <source>
        <dbReference type="Pfam" id="PF00482"/>
    </source>
</evidence>
<comment type="caution">
    <text evidence="9">The sequence shown here is derived from an EMBL/GenBank/DDBJ whole genome shotgun (WGS) entry which is preliminary data.</text>
</comment>
<dbReference type="STRING" id="1432562.WN59_01440"/>
<name>A0A0M2SLG6_9STAP</name>
<feature type="transmembrane region" description="Helical" evidence="7">
    <location>
        <begin position="333"/>
        <end position="354"/>
    </location>
</feature>
<evidence type="ECO:0000256" key="5">
    <source>
        <dbReference type="ARBA" id="ARBA00022989"/>
    </source>
</evidence>
<keyword evidence="6 7" id="KW-0472">Membrane</keyword>
<dbReference type="NCBIfam" id="NF041012">
    <property type="entry name" value="T4P_ComGB"/>
    <property type="match status" value="1"/>
</dbReference>
<dbReference type="Proteomes" id="UP000034287">
    <property type="component" value="Unassembled WGS sequence"/>
</dbReference>
<dbReference type="PANTHER" id="PTHR30012:SF0">
    <property type="entry name" value="TYPE II SECRETION SYSTEM PROTEIN F-RELATED"/>
    <property type="match status" value="1"/>
</dbReference>
<feature type="transmembrane region" description="Helical" evidence="7">
    <location>
        <begin position="181"/>
        <end position="202"/>
    </location>
</feature>
<protein>
    <recommendedName>
        <fullName evidence="8">Type II secretion system protein GspF domain-containing protein</fullName>
    </recommendedName>
</protein>
<keyword evidence="10" id="KW-1185">Reference proteome</keyword>
<sequence>MHSGKEEASLKKNLKHLRAGSNRLGKYDSHFLYKLADLLENGFTMHQALIFLLEQYDVLKDKDKAACLALVEEGATLSRVLKRLGFRNTIIIQISFAEIHGEMLMNLRESAFYLDHMRNTSKKLLKAVQYPLVLVSIFIIMLIVLNYTVIPQFNSLYSAMGTSSDGVVTVLTSFLQLLPRLVLTAVSAAAVFAIAVMFIAAMKDVDRKSRILLFIPGVRFYFRNYQTYRFSREFGYFINNGLEVKEILDLFIHQTLNEYLRYSSGLIEGKLMEGHTLSEAIGRIDMLDEKLAVFVSHGEQNSSVGKELILFSEYTLERIIMKIENITRKIQPVIFLILGLLIICLYLVIVLPIFQMMATIN</sequence>